<protein>
    <recommendedName>
        <fullName evidence="6">USP domain-containing protein</fullName>
    </recommendedName>
</protein>
<dbReference type="GO" id="GO:0016579">
    <property type="term" value="P:protein deubiquitination"/>
    <property type="evidence" value="ECO:0007669"/>
    <property type="project" value="InterPro"/>
</dbReference>
<keyword evidence="5" id="KW-0862">Zinc</keyword>
<evidence type="ECO:0000256" key="1">
    <source>
        <dbReference type="ARBA" id="ARBA00022723"/>
    </source>
</evidence>
<dbReference type="PROSITE" id="PS50235">
    <property type="entry name" value="USP_3"/>
    <property type="match status" value="1"/>
</dbReference>
<keyword evidence="1" id="KW-0479">Metal-binding</keyword>
<dbReference type="Pfam" id="PF00443">
    <property type="entry name" value="UCH"/>
    <property type="match status" value="1"/>
</dbReference>
<evidence type="ECO:0000313" key="8">
    <source>
        <dbReference type="Proteomes" id="UP000187209"/>
    </source>
</evidence>
<dbReference type="PROSITE" id="PS01358">
    <property type="entry name" value="ZF_RANBP2_1"/>
    <property type="match status" value="1"/>
</dbReference>
<gene>
    <name evidence="7" type="ORF">SteCoe_4047</name>
</gene>
<dbReference type="AlphaFoldDB" id="A0A1R2CVV6"/>
<evidence type="ECO:0000256" key="3">
    <source>
        <dbReference type="ARBA" id="ARBA00022786"/>
    </source>
</evidence>
<dbReference type="EMBL" id="MPUH01000049">
    <property type="protein sequence ID" value="OMJ93101.1"/>
    <property type="molecule type" value="Genomic_DNA"/>
</dbReference>
<organism evidence="7 8">
    <name type="scientific">Stentor coeruleus</name>
    <dbReference type="NCBI Taxonomy" id="5963"/>
    <lineage>
        <taxon>Eukaryota</taxon>
        <taxon>Sar</taxon>
        <taxon>Alveolata</taxon>
        <taxon>Ciliophora</taxon>
        <taxon>Postciliodesmatophora</taxon>
        <taxon>Heterotrichea</taxon>
        <taxon>Heterotrichida</taxon>
        <taxon>Stentoridae</taxon>
        <taxon>Stentor</taxon>
    </lineage>
</organism>
<evidence type="ECO:0000256" key="2">
    <source>
        <dbReference type="ARBA" id="ARBA00022771"/>
    </source>
</evidence>
<dbReference type="Gene3D" id="3.90.70.10">
    <property type="entry name" value="Cysteine proteinases"/>
    <property type="match status" value="1"/>
</dbReference>
<keyword evidence="4" id="KW-0378">Hydrolase</keyword>
<feature type="domain" description="USP" evidence="6">
    <location>
        <begin position="34"/>
        <end position="372"/>
    </location>
</feature>
<sequence>MKNCTVCGQVSCKNQSHEIYTKKAEAGLSKIEVIGFYNGWGESNCFLNSALQILYHLPCFREKLHTNISCRVTSFHYCLSCGMKDIFEKYSLYLKYNRKIAIDITDIRKKLAFKYTKSGEFEINSPGDSMEALSALLNAVHDSEVNSKSDSSNIICKPKCPSHAAFELVVEETINCQCGASNKHKWDYSTFSHHFYVHELFEDLKNSDPSALLILSRHEEVACLEVSSIMKCEGRLHEYMRGHWEKSEIPICPSECKQPKSHKVLKLLSYPQVFVINIIWKEFRPDPLRILQAYASIPYTISLDAIYEGTQSTNHVLKSVIAYGAGHYISAVRASNKKVWYKIDDENSRLVGEGSWKEFIKDSVRSRLYPVGLFYEESSKRDSHKMNASEWIDLEIEVLKNTKNPDETQTQSDTEWKCECGVENDNNWKICKTCFKIRPDINGWVCEKCTFLNEDTETICASCGIGSKWKRNSNALDIYWHCEKCGKKNIKSETKCSCENLTCKICGDVIKGNCTKCYSGYECKLCKEFIPKQDGLLCYRCKTPTVNKRCSQCNITVSFTSFVCKSCSDTLWKCSKCAQFNFPSTEMCSNSECLGRKTVLKTNETKSFNEEIKNKIVSSTEQRNGIVQYKPERPKFQSRVEKGICVGCTDRLNPKFLFCIRCRIKTQEKTCRFCRVMTIDNLCEECIYISKVCQKCKKEFCPVLNTKCPECV</sequence>
<comment type="caution">
    <text evidence="7">The sequence shown here is derived from an EMBL/GenBank/DDBJ whole genome shotgun (WGS) entry which is preliminary data.</text>
</comment>
<evidence type="ECO:0000256" key="5">
    <source>
        <dbReference type="ARBA" id="ARBA00022833"/>
    </source>
</evidence>
<dbReference type="OrthoDB" id="205782at2759"/>
<dbReference type="SUPFAM" id="SSF54001">
    <property type="entry name" value="Cysteine proteinases"/>
    <property type="match status" value="1"/>
</dbReference>
<dbReference type="InterPro" id="IPR028889">
    <property type="entry name" value="USP"/>
</dbReference>
<reference evidence="7 8" key="1">
    <citation type="submission" date="2016-11" db="EMBL/GenBank/DDBJ databases">
        <title>The macronuclear genome of Stentor coeruleus: a giant cell with tiny introns.</title>
        <authorList>
            <person name="Slabodnick M."/>
            <person name="Ruby J.G."/>
            <person name="Reiff S.B."/>
            <person name="Swart E.C."/>
            <person name="Gosai S."/>
            <person name="Prabakaran S."/>
            <person name="Witkowska E."/>
            <person name="Larue G.E."/>
            <person name="Fisher S."/>
            <person name="Freeman R.M."/>
            <person name="Gunawardena J."/>
            <person name="Chu W."/>
            <person name="Stover N.A."/>
            <person name="Gregory B.D."/>
            <person name="Nowacki M."/>
            <person name="Derisi J."/>
            <person name="Roy S.W."/>
            <person name="Marshall W.F."/>
            <person name="Sood P."/>
        </authorList>
    </citation>
    <scope>NUCLEOTIDE SEQUENCE [LARGE SCALE GENOMIC DNA]</scope>
    <source>
        <strain evidence="7">WM001</strain>
    </source>
</reference>
<evidence type="ECO:0000256" key="4">
    <source>
        <dbReference type="ARBA" id="ARBA00022801"/>
    </source>
</evidence>
<keyword evidence="3" id="KW-0833">Ubl conjugation pathway</keyword>
<dbReference type="Proteomes" id="UP000187209">
    <property type="component" value="Unassembled WGS sequence"/>
</dbReference>
<keyword evidence="2" id="KW-0863">Zinc-finger</keyword>
<dbReference type="PANTHER" id="PTHR22975">
    <property type="entry name" value="UBIQUITIN SPECIFIC PROTEINASE"/>
    <property type="match status" value="1"/>
</dbReference>
<proteinExistence type="predicted"/>
<evidence type="ECO:0000313" key="7">
    <source>
        <dbReference type="EMBL" id="OMJ93101.1"/>
    </source>
</evidence>
<dbReference type="InterPro" id="IPR001876">
    <property type="entry name" value="Znf_RanBP2"/>
</dbReference>
<dbReference type="InterPro" id="IPR038765">
    <property type="entry name" value="Papain-like_cys_pep_sf"/>
</dbReference>
<keyword evidence="8" id="KW-1185">Reference proteome</keyword>
<dbReference type="InterPro" id="IPR001394">
    <property type="entry name" value="Peptidase_C19_UCH"/>
</dbReference>
<accession>A0A1R2CVV6</accession>
<name>A0A1R2CVV6_9CILI</name>
<dbReference type="GO" id="GO:0008270">
    <property type="term" value="F:zinc ion binding"/>
    <property type="evidence" value="ECO:0007669"/>
    <property type="project" value="UniProtKB-KW"/>
</dbReference>
<dbReference type="PANTHER" id="PTHR22975:SF9">
    <property type="entry name" value="ECHINUS SPLICE FORM 3"/>
    <property type="match status" value="1"/>
</dbReference>
<evidence type="ECO:0000259" key="6">
    <source>
        <dbReference type="PROSITE" id="PS50235"/>
    </source>
</evidence>
<dbReference type="InterPro" id="IPR052398">
    <property type="entry name" value="Ubiquitin_hydrolase_53/54"/>
</dbReference>
<dbReference type="CDD" id="cd02257">
    <property type="entry name" value="Peptidase_C19"/>
    <property type="match status" value="1"/>
</dbReference>
<dbReference type="GO" id="GO:0004843">
    <property type="term" value="F:cysteine-type deubiquitinase activity"/>
    <property type="evidence" value="ECO:0007669"/>
    <property type="project" value="InterPro"/>
</dbReference>